<proteinExistence type="predicted"/>
<dbReference type="AlphaFoldDB" id="A0A5C4M913"/>
<sequence length="154" mass="15483">MIAELRLRAESVALAESLTGGALCARLVDVAGASDVVRGAVVAYAADLKHTLLGVDRALLADRGTVDPDVAEAMATGVRERTGATYGVATTGVAGPGPNEGKPAGTVYVAVAGPRGTRSRGLRLDGDRGAVRAGSVQGALDLLADVLEGRHEPA</sequence>
<dbReference type="EMBL" id="VDFR01000219">
    <property type="protein sequence ID" value="TNC30439.1"/>
    <property type="molecule type" value="Genomic_DNA"/>
</dbReference>
<dbReference type="Gene3D" id="3.90.950.20">
    <property type="entry name" value="CinA-like"/>
    <property type="match status" value="1"/>
</dbReference>
<dbReference type="Proteomes" id="UP000306740">
    <property type="component" value="Unassembled WGS sequence"/>
</dbReference>
<dbReference type="OrthoDB" id="1253990at2"/>
<dbReference type="SUPFAM" id="SSF142433">
    <property type="entry name" value="CinA-like"/>
    <property type="match status" value="1"/>
</dbReference>
<evidence type="ECO:0000259" key="1">
    <source>
        <dbReference type="Pfam" id="PF02464"/>
    </source>
</evidence>
<evidence type="ECO:0000313" key="3">
    <source>
        <dbReference type="Proteomes" id="UP000306740"/>
    </source>
</evidence>
<organism evidence="2 3">
    <name type="scientific">Mumia zhuanghuii</name>
    <dbReference type="NCBI Taxonomy" id="2585211"/>
    <lineage>
        <taxon>Bacteria</taxon>
        <taxon>Bacillati</taxon>
        <taxon>Actinomycetota</taxon>
        <taxon>Actinomycetes</taxon>
        <taxon>Propionibacteriales</taxon>
        <taxon>Nocardioidaceae</taxon>
        <taxon>Mumia</taxon>
    </lineage>
</organism>
<accession>A0A5C4M913</accession>
<protein>
    <submittedName>
        <fullName evidence="2">CinA family protein</fullName>
    </submittedName>
</protein>
<reference evidence="2 3" key="1">
    <citation type="submission" date="2019-05" db="EMBL/GenBank/DDBJ databases">
        <title>Mumia sp. nov., isolated from the intestinal contents of plateau pika (Ochotona curzoniae) in the Qinghai-Tibet plateau of China.</title>
        <authorList>
            <person name="Tian Z."/>
        </authorList>
    </citation>
    <scope>NUCLEOTIDE SEQUENCE [LARGE SCALE GENOMIC DNA]</scope>
    <source>
        <strain evidence="3">527</strain>
    </source>
</reference>
<feature type="domain" description="CinA C-terminal" evidence="1">
    <location>
        <begin position="3"/>
        <end position="146"/>
    </location>
</feature>
<dbReference type="InterPro" id="IPR036653">
    <property type="entry name" value="CinA-like_C"/>
</dbReference>
<comment type="caution">
    <text evidence="2">The sequence shown here is derived from an EMBL/GenBank/DDBJ whole genome shotgun (WGS) entry which is preliminary data.</text>
</comment>
<gene>
    <name evidence="2" type="ORF">FHE65_32905</name>
</gene>
<name>A0A5C4M913_9ACTN</name>
<evidence type="ECO:0000313" key="2">
    <source>
        <dbReference type="EMBL" id="TNC30439.1"/>
    </source>
</evidence>
<dbReference type="Pfam" id="PF02464">
    <property type="entry name" value="CinA"/>
    <property type="match status" value="1"/>
</dbReference>
<dbReference type="InterPro" id="IPR008136">
    <property type="entry name" value="CinA_C"/>
</dbReference>
<dbReference type="NCBIfam" id="TIGR00199">
    <property type="entry name" value="PncC_domain"/>
    <property type="match status" value="1"/>
</dbReference>